<dbReference type="AlphaFoldDB" id="A0A2J8HSE0"/>
<reference evidence="2 3" key="1">
    <citation type="submission" date="2018-01" db="EMBL/GenBank/DDBJ databases">
        <title>Draft genome sequences of six Vibrio diazotrophicus strains isolated from deep-sea sediments of the Baltic Sea.</title>
        <authorList>
            <person name="Castillo D."/>
            <person name="Vandieken V."/>
            <person name="Chiang O."/>
            <person name="Middelboe M."/>
        </authorList>
    </citation>
    <scope>NUCLEOTIDE SEQUENCE [LARGE SCALE GENOMIC DNA]</scope>
    <source>
        <strain evidence="2 3">60.27F</strain>
    </source>
</reference>
<evidence type="ECO:0000256" key="1">
    <source>
        <dbReference type="SAM" id="Coils"/>
    </source>
</evidence>
<accession>A0A2J8HSE0</accession>
<sequence length="94" mass="10583">MKLNIWGLNEMILTVRPTEEEANTIEKAAKLLGIKSMSKAVITACSETLRLNDRVKELESHLSKQRNRADSAERVIRNVQQANKALDTYKVTAS</sequence>
<evidence type="ECO:0000313" key="3">
    <source>
        <dbReference type="Proteomes" id="UP000236449"/>
    </source>
</evidence>
<dbReference type="Proteomes" id="UP000236449">
    <property type="component" value="Unassembled WGS sequence"/>
</dbReference>
<proteinExistence type="predicted"/>
<gene>
    <name evidence="2" type="ORF">C1N32_20810</name>
</gene>
<evidence type="ECO:0000313" key="2">
    <source>
        <dbReference type="EMBL" id="PNI01206.1"/>
    </source>
</evidence>
<dbReference type="EMBL" id="POSK01000023">
    <property type="protein sequence ID" value="PNI01206.1"/>
    <property type="molecule type" value="Genomic_DNA"/>
</dbReference>
<feature type="coiled-coil region" evidence="1">
    <location>
        <begin position="55"/>
        <end position="82"/>
    </location>
</feature>
<organism evidence="2 3">
    <name type="scientific">Vibrio diazotrophicus</name>
    <dbReference type="NCBI Taxonomy" id="685"/>
    <lineage>
        <taxon>Bacteria</taxon>
        <taxon>Pseudomonadati</taxon>
        <taxon>Pseudomonadota</taxon>
        <taxon>Gammaproteobacteria</taxon>
        <taxon>Vibrionales</taxon>
        <taxon>Vibrionaceae</taxon>
        <taxon>Vibrio</taxon>
    </lineage>
</organism>
<protein>
    <submittedName>
        <fullName evidence="2">Uncharacterized protein</fullName>
    </submittedName>
</protein>
<name>A0A2J8HSE0_VIBDI</name>
<dbReference type="RefSeq" id="WP_102967312.1">
    <property type="nucleotide sequence ID" value="NZ_POSK01000023.1"/>
</dbReference>
<comment type="caution">
    <text evidence="2">The sequence shown here is derived from an EMBL/GenBank/DDBJ whole genome shotgun (WGS) entry which is preliminary data.</text>
</comment>
<keyword evidence="1" id="KW-0175">Coiled coil</keyword>